<evidence type="ECO:0000256" key="6">
    <source>
        <dbReference type="SAM" id="MobiDB-lite"/>
    </source>
</evidence>
<dbReference type="OrthoDB" id="9804152at2"/>
<evidence type="ECO:0000256" key="3">
    <source>
        <dbReference type="ARBA" id="ARBA00022692"/>
    </source>
</evidence>
<dbReference type="Proteomes" id="UP000279994">
    <property type="component" value="Unassembled WGS sequence"/>
</dbReference>
<dbReference type="PANTHER" id="PTHR34478">
    <property type="entry name" value="PROTEIN LEMA"/>
    <property type="match status" value="1"/>
</dbReference>
<evidence type="ECO:0000256" key="4">
    <source>
        <dbReference type="ARBA" id="ARBA00022989"/>
    </source>
</evidence>
<evidence type="ECO:0000313" key="8">
    <source>
        <dbReference type="Proteomes" id="UP000279994"/>
    </source>
</evidence>
<evidence type="ECO:0000313" key="7">
    <source>
        <dbReference type="EMBL" id="RNM16361.1"/>
    </source>
</evidence>
<dbReference type="RefSeq" id="WP_123221857.1">
    <property type="nucleotide sequence ID" value="NZ_RJSF01000009.1"/>
</dbReference>
<dbReference type="PANTHER" id="PTHR34478:SF2">
    <property type="entry name" value="MEMBRANE PROTEIN"/>
    <property type="match status" value="1"/>
</dbReference>
<reference evidence="7 8" key="1">
    <citation type="submission" date="2018-11" db="EMBL/GenBank/DDBJ databases">
        <authorList>
            <person name="Li F."/>
        </authorList>
    </citation>
    <scope>NUCLEOTIDE SEQUENCE [LARGE SCALE GENOMIC DNA]</scope>
    <source>
        <strain evidence="7 8">Gsoil 818</strain>
    </source>
</reference>
<dbReference type="AlphaFoldDB" id="A0A3N0GVB3"/>
<comment type="subcellular location">
    <subcellularLocation>
        <location evidence="1">Membrane</location>
        <topology evidence="1">Single-pass membrane protein</topology>
    </subcellularLocation>
</comment>
<name>A0A3N0GVB3_9ACTN</name>
<evidence type="ECO:0000256" key="1">
    <source>
        <dbReference type="ARBA" id="ARBA00004167"/>
    </source>
</evidence>
<accession>A0A3N0GVB3</accession>
<keyword evidence="8" id="KW-1185">Reference proteome</keyword>
<keyword evidence="5" id="KW-0472">Membrane</keyword>
<feature type="region of interest" description="Disordered" evidence="6">
    <location>
        <begin position="183"/>
        <end position="229"/>
    </location>
</feature>
<feature type="compositionally biased region" description="Pro residues" evidence="6">
    <location>
        <begin position="194"/>
        <end position="216"/>
    </location>
</feature>
<comment type="similarity">
    <text evidence="2">Belongs to the LemA family.</text>
</comment>
<organism evidence="7 8">
    <name type="scientific">Nocardioides pocheonensis</name>
    <dbReference type="NCBI Taxonomy" id="661485"/>
    <lineage>
        <taxon>Bacteria</taxon>
        <taxon>Bacillati</taxon>
        <taxon>Actinomycetota</taxon>
        <taxon>Actinomycetes</taxon>
        <taxon>Propionibacteriales</taxon>
        <taxon>Nocardioidaceae</taxon>
        <taxon>Nocardioides</taxon>
    </lineage>
</organism>
<proteinExistence type="inferred from homology"/>
<sequence>MLIALIVIVVLVLLVGFVVVGFNKLRRTDIGAQEALGGIDVQLTRRADLIPNLVETVKGYAAHEKGVFEDVTAARAGVAAAAKGDDVPAKAAADAALSQALVRVNAVAENYPDLKANTNFLDLQKQLAETENQISFARQYYNDAVATLNKLVATIPWMLFSGMAGVRSREFYEAPAGSDVAPKVDFGGSAPAAPIAPPATPAAPAVPPTAPPPAVEPPAGASEEPPVQP</sequence>
<dbReference type="Pfam" id="PF04011">
    <property type="entry name" value="LemA"/>
    <property type="match status" value="1"/>
</dbReference>
<protein>
    <submittedName>
        <fullName evidence="7">LemA family protein</fullName>
    </submittedName>
</protein>
<dbReference type="InterPro" id="IPR023353">
    <property type="entry name" value="LemA-like_dom_sf"/>
</dbReference>
<dbReference type="SUPFAM" id="SSF140478">
    <property type="entry name" value="LemA-like"/>
    <property type="match status" value="1"/>
</dbReference>
<keyword evidence="3" id="KW-0812">Transmembrane</keyword>
<dbReference type="GO" id="GO:0016020">
    <property type="term" value="C:membrane"/>
    <property type="evidence" value="ECO:0007669"/>
    <property type="project" value="UniProtKB-SubCell"/>
</dbReference>
<comment type="caution">
    <text evidence="7">The sequence shown here is derived from an EMBL/GenBank/DDBJ whole genome shotgun (WGS) entry which is preliminary data.</text>
</comment>
<dbReference type="InterPro" id="IPR007156">
    <property type="entry name" value="MamQ_LemA"/>
</dbReference>
<evidence type="ECO:0000256" key="5">
    <source>
        <dbReference type="ARBA" id="ARBA00023136"/>
    </source>
</evidence>
<gene>
    <name evidence="7" type="ORF">EFL26_05285</name>
</gene>
<evidence type="ECO:0000256" key="2">
    <source>
        <dbReference type="ARBA" id="ARBA00008854"/>
    </source>
</evidence>
<dbReference type="Gene3D" id="1.20.1440.20">
    <property type="entry name" value="LemA-like domain"/>
    <property type="match status" value="1"/>
</dbReference>
<keyword evidence="4" id="KW-1133">Transmembrane helix</keyword>
<dbReference type="EMBL" id="RJSF01000009">
    <property type="protein sequence ID" value="RNM16361.1"/>
    <property type="molecule type" value="Genomic_DNA"/>
</dbReference>
<feature type="compositionally biased region" description="Low complexity" evidence="6">
    <location>
        <begin position="217"/>
        <end position="229"/>
    </location>
</feature>